<reference evidence="4" key="2">
    <citation type="submission" date="2024-06" db="EMBL/GenBank/DDBJ databases">
        <title>Micromonospora mangrovi CCTCC AA 2012012 genome sequences.</title>
        <authorList>
            <person name="Gao J."/>
        </authorList>
    </citation>
    <scope>NUCLEOTIDE SEQUENCE</scope>
    <source>
        <strain evidence="4">CCTCC AA 2012012</strain>
    </source>
</reference>
<keyword evidence="2" id="KW-1133">Transmembrane helix</keyword>
<feature type="transmembrane region" description="Helical" evidence="2">
    <location>
        <begin position="237"/>
        <end position="256"/>
    </location>
</feature>
<evidence type="ECO:0000313" key="4">
    <source>
        <dbReference type="EMBL" id="XCH77151.1"/>
    </source>
</evidence>
<reference evidence="3" key="1">
    <citation type="submission" date="2024-01" db="EMBL/GenBank/DDBJ databases">
        <title>The genome sequence of Micromonospora mangrovi CCTCC AA 2012012.</title>
        <authorList>
            <person name="Gao J."/>
        </authorList>
    </citation>
    <scope>NUCLEOTIDE SEQUENCE</scope>
    <source>
        <strain evidence="3">CCTCC AA 2012012</strain>
    </source>
</reference>
<feature type="transmembrane region" description="Helical" evidence="2">
    <location>
        <begin position="167"/>
        <end position="184"/>
    </location>
</feature>
<feature type="transmembrane region" description="Helical" evidence="2">
    <location>
        <begin position="57"/>
        <end position="79"/>
    </location>
</feature>
<dbReference type="AlphaFoldDB" id="A0AAU8HL18"/>
<gene>
    <name evidence="4" type="ORF">ABUL08_14015</name>
    <name evidence="3" type="ORF">VK199_13955</name>
</gene>
<feature type="transmembrane region" description="Helical" evidence="2">
    <location>
        <begin position="107"/>
        <end position="130"/>
    </location>
</feature>
<feature type="region of interest" description="Disordered" evidence="1">
    <location>
        <begin position="433"/>
        <end position="474"/>
    </location>
</feature>
<protein>
    <submittedName>
        <fullName evidence="4">Oligosaccharide repeat unit polymerase</fullName>
    </submittedName>
</protein>
<feature type="compositionally biased region" description="Low complexity" evidence="1">
    <location>
        <begin position="458"/>
        <end position="474"/>
    </location>
</feature>
<feature type="compositionally biased region" description="Pro residues" evidence="1">
    <location>
        <begin position="447"/>
        <end position="457"/>
    </location>
</feature>
<evidence type="ECO:0000256" key="2">
    <source>
        <dbReference type="SAM" id="Phobius"/>
    </source>
</evidence>
<feature type="transmembrane region" description="Helical" evidence="2">
    <location>
        <begin position="376"/>
        <end position="396"/>
    </location>
</feature>
<dbReference type="EMBL" id="CP159342">
    <property type="protein sequence ID" value="XCH77151.1"/>
    <property type="molecule type" value="Genomic_DNA"/>
</dbReference>
<name>A0AAU8HL18_9ACTN</name>
<feature type="transmembrane region" description="Helical" evidence="2">
    <location>
        <begin position="348"/>
        <end position="369"/>
    </location>
</feature>
<evidence type="ECO:0000256" key="1">
    <source>
        <dbReference type="SAM" id="MobiDB-lite"/>
    </source>
</evidence>
<proteinExistence type="predicted"/>
<feature type="transmembrane region" description="Helical" evidence="2">
    <location>
        <begin position="189"/>
        <end position="207"/>
    </location>
</feature>
<keyword evidence="2" id="KW-0812">Transmembrane</keyword>
<keyword evidence="2" id="KW-0472">Membrane</keyword>
<organism evidence="4">
    <name type="scientific">Micromonospora sp. CCTCC AA 2012012</name>
    <dbReference type="NCBI Taxonomy" id="3111921"/>
    <lineage>
        <taxon>Bacteria</taxon>
        <taxon>Bacillati</taxon>
        <taxon>Actinomycetota</taxon>
        <taxon>Actinomycetes</taxon>
        <taxon>Micromonosporales</taxon>
        <taxon>Micromonosporaceae</taxon>
        <taxon>Micromonospora</taxon>
    </lineage>
</organism>
<dbReference type="EMBL" id="CP157762">
    <property type="protein sequence ID" value="XBP96446.1"/>
    <property type="molecule type" value="Genomic_DNA"/>
</dbReference>
<accession>A0AAU8HL18</accession>
<evidence type="ECO:0000313" key="3">
    <source>
        <dbReference type="EMBL" id="XBP96446.1"/>
    </source>
</evidence>
<feature type="transmembrane region" description="Helical" evidence="2">
    <location>
        <begin position="213"/>
        <end position="230"/>
    </location>
</feature>
<feature type="transmembrane region" description="Helical" evidence="2">
    <location>
        <begin position="402"/>
        <end position="419"/>
    </location>
</feature>
<sequence>MMWIVLLPLLLAVVHYLLAVRHYGLLTPDGLFVCTQLLMVIGTAQLVEPNSPVDVTYLRIVVAATMIYMVASCVTYLSLRARPDEPSSDRARRRSYQVRAVPPNRRVLLATGLSLAAILVYFSAVGYSAFIEGLRGQLSGNPADVATLRLDSYAGDTYLFPGYANQFKNVIYPALVAVILTWAFTRPGFLARVGGGVLAAFAVFGLLGNGQRGAFFLFLVTLAVYVLLVNRRRMSRWAVLLPAMGVPFALLATYALGRSSGLGESPVKATSEELYKRFLNDNQLSGIAAYRYTESLPVQYGAEWMHALLGILPGDRGSTLANEVFATMYGSMLGTAPPSLWGSVHYNFGTVGVLFFAAALGAGLQLLTFQTLRRPVYNTLELIGYAGVTATLGTWAVAGPDALLNLGIVAYLAIWWWGARWNRSRQPVVELRPAPARRRDPSAPVDLWPPGPRPAVPGPSRRPGSPLGAPVGGT</sequence>
<dbReference type="NCBIfam" id="TIGR04370">
    <property type="entry name" value="glyco_rpt_poly"/>
    <property type="match status" value="1"/>
</dbReference>
<dbReference type="RefSeq" id="WP_350938182.1">
    <property type="nucleotide sequence ID" value="NZ_CP157762.1"/>
</dbReference>